<comment type="subcellular location">
    <subcellularLocation>
        <location evidence="1">Membrane</location>
    </subcellularLocation>
</comment>
<dbReference type="RefSeq" id="XP_002668512.1">
    <property type="nucleotide sequence ID" value="XM_002668466.1"/>
</dbReference>
<proteinExistence type="predicted"/>
<dbReference type="InterPro" id="IPR046956">
    <property type="entry name" value="RLP23-like"/>
</dbReference>
<evidence type="ECO:0000256" key="1">
    <source>
        <dbReference type="ARBA" id="ARBA00004370"/>
    </source>
</evidence>
<dbReference type="GO" id="GO:0016020">
    <property type="term" value="C:membrane"/>
    <property type="evidence" value="ECO:0007669"/>
    <property type="project" value="UniProtKB-SubCell"/>
</dbReference>
<name>D2W585_NAEGR</name>
<keyword evidence="4" id="KW-1133">Transmembrane helix</keyword>
<evidence type="ECO:0000256" key="4">
    <source>
        <dbReference type="ARBA" id="ARBA00022989"/>
    </source>
</evidence>
<dbReference type="InParanoid" id="D2W585"/>
<dbReference type="KEGG" id="ngr:NAEGRDRAFT_76573"/>
<dbReference type="PANTHER" id="PTHR48063">
    <property type="entry name" value="LRR RECEPTOR-LIKE KINASE"/>
    <property type="match status" value="1"/>
</dbReference>
<gene>
    <name evidence="7" type="ORF">NAEGRDRAFT_76573</name>
</gene>
<dbReference type="OrthoDB" id="10265819at2759"/>
<keyword evidence="2" id="KW-0812">Transmembrane</keyword>
<evidence type="ECO:0000256" key="3">
    <source>
        <dbReference type="ARBA" id="ARBA00022729"/>
    </source>
</evidence>
<accession>D2W585</accession>
<dbReference type="AlphaFoldDB" id="D2W585"/>
<dbReference type="VEuPathDB" id="AmoebaDB:NAEGRDRAFT_76573"/>
<dbReference type="OMA" id="RESTHYQ"/>
<protein>
    <submittedName>
        <fullName evidence="7">Predicted protein</fullName>
    </submittedName>
</protein>
<keyword evidence="8" id="KW-1185">Reference proteome</keyword>
<keyword evidence="5" id="KW-0472">Membrane</keyword>
<dbReference type="EMBL" id="GG739034">
    <property type="protein sequence ID" value="EFC35768.1"/>
    <property type="molecule type" value="Genomic_DNA"/>
</dbReference>
<organism evidence="8">
    <name type="scientific">Naegleria gruberi</name>
    <name type="common">Amoeba</name>
    <dbReference type="NCBI Taxonomy" id="5762"/>
    <lineage>
        <taxon>Eukaryota</taxon>
        <taxon>Discoba</taxon>
        <taxon>Heterolobosea</taxon>
        <taxon>Tetramitia</taxon>
        <taxon>Eutetramitia</taxon>
        <taxon>Vahlkampfiidae</taxon>
        <taxon>Naegleria</taxon>
    </lineage>
</organism>
<evidence type="ECO:0000256" key="2">
    <source>
        <dbReference type="ARBA" id="ARBA00022692"/>
    </source>
</evidence>
<evidence type="ECO:0000313" key="7">
    <source>
        <dbReference type="EMBL" id="EFC35768.1"/>
    </source>
</evidence>
<dbReference type="GeneID" id="8847947"/>
<dbReference type="SUPFAM" id="SSF52047">
    <property type="entry name" value="RNI-like"/>
    <property type="match status" value="2"/>
</dbReference>
<evidence type="ECO:0000313" key="8">
    <source>
        <dbReference type="Proteomes" id="UP000006671"/>
    </source>
</evidence>
<evidence type="ECO:0000256" key="5">
    <source>
        <dbReference type="ARBA" id="ARBA00023136"/>
    </source>
</evidence>
<sequence>MLTTCCPSFCCFSRESTHYQSINNNTTTDSNSTTTTDNSINMMIYSKILQLSQDIFCNVIVPYFNSHTLIAFAGVCSEWRRIVKECDTRGIKCVNVKHKSARYRFESLNDEEEMSGLMKGDLLQIFSQMEIRTFPEFEETIFLNRSFFKRLFNSKKLELLTLQNTNIITIVIPAKDISPITTLKLISVQMEVENLRTICTNLLNLTDLTLIDNGLDYKATLVLTKSKLTRLTHLTLRNRIGDEGVNQLLTQPGNIRTLKHINFVARPPESSQKDNISYIAPINSSMLPNLESFSIDLEMSTKSIMNVLNSGNSWRELTFLHSHLNSECMKQIGKIHTLQKLCFQSKLEVDLPYRCLLPLQNNLTHLEIGPVDNNTFSELSEGNFLNLKYLCILNTKQGNEIDEYVIRKFCEKVQNLTYLELRRVVMKSGCMNHISQLSKITDLRIIQTHIDSEEMKYLSRMSNLTTLYLGSEITFDGISYLCKGNLLNLQTLKFTRVPSGKFKYDSKFTSSLAHSNFPKLRYLSFYYEFDIYATDMLHSGPSLKNLIHLELYWVDLTITPILVPIVNNLAPKYLTGIGGFPKLKAFSPEAIPQLKQPTKINYMTGHTDIRIDEFI</sequence>
<reference evidence="7 8" key="1">
    <citation type="journal article" date="2010" name="Cell">
        <title>The genome of Naegleria gruberi illuminates early eukaryotic versatility.</title>
        <authorList>
            <person name="Fritz-Laylin L.K."/>
            <person name="Prochnik S.E."/>
            <person name="Ginger M.L."/>
            <person name="Dacks J.B."/>
            <person name="Carpenter M.L."/>
            <person name="Field M.C."/>
            <person name="Kuo A."/>
            <person name="Paredez A."/>
            <person name="Chapman J."/>
            <person name="Pham J."/>
            <person name="Shu S."/>
            <person name="Neupane R."/>
            <person name="Cipriano M."/>
            <person name="Mancuso J."/>
            <person name="Tu H."/>
            <person name="Salamov A."/>
            <person name="Lindquist E."/>
            <person name="Shapiro H."/>
            <person name="Lucas S."/>
            <person name="Grigoriev I.V."/>
            <person name="Cande W.Z."/>
            <person name="Fulton C."/>
            <person name="Rokhsar D.S."/>
            <person name="Dawson S.C."/>
        </authorList>
    </citation>
    <scope>NUCLEOTIDE SEQUENCE [LARGE SCALE GENOMIC DNA]</scope>
    <source>
        <strain evidence="7 8">NEG-M</strain>
    </source>
</reference>
<dbReference type="Gene3D" id="3.80.10.10">
    <property type="entry name" value="Ribonuclease Inhibitor"/>
    <property type="match status" value="2"/>
</dbReference>
<dbReference type="Proteomes" id="UP000006671">
    <property type="component" value="Unassembled WGS sequence"/>
</dbReference>
<keyword evidence="3" id="KW-0732">Signal</keyword>
<keyword evidence="6" id="KW-0325">Glycoprotein</keyword>
<dbReference type="InterPro" id="IPR032675">
    <property type="entry name" value="LRR_dom_sf"/>
</dbReference>
<dbReference type="PANTHER" id="PTHR48063:SF112">
    <property type="entry name" value="RECEPTOR LIKE PROTEIN 30-LIKE"/>
    <property type="match status" value="1"/>
</dbReference>
<evidence type="ECO:0000256" key="6">
    <source>
        <dbReference type="ARBA" id="ARBA00023180"/>
    </source>
</evidence>